<feature type="transmembrane region" description="Helical" evidence="1">
    <location>
        <begin position="66"/>
        <end position="87"/>
    </location>
</feature>
<gene>
    <name evidence="2" type="ORF">PGLA2088_LOCUS1918</name>
</gene>
<feature type="transmembrane region" description="Helical" evidence="1">
    <location>
        <begin position="26"/>
        <end position="45"/>
    </location>
</feature>
<evidence type="ECO:0000313" key="2">
    <source>
        <dbReference type="EMBL" id="CAE8638878.1"/>
    </source>
</evidence>
<reference evidence="2" key="1">
    <citation type="submission" date="2021-02" db="EMBL/GenBank/DDBJ databases">
        <authorList>
            <person name="Dougan E. K."/>
            <person name="Rhodes N."/>
            <person name="Thang M."/>
            <person name="Chan C."/>
        </authorList>
    </citation>
    <scope>NUCLEOTIDE SEQUENCE</scope>
</reference>
<keyword evidence="1" id="KW-1133">Transmembrane helix</keyword>
<protein>
    <submittedName>
        <fullName evidence="2">Uncharacterized protein</fullName>
    </submittedName>
</protein>
<dbReference type="AlphaFoldDB" id="A0A813HN78"/>
<proteinExistence type="predicted"/>
<keyword evidence="1" id="KW-0812">Transmembrane</keyword>
<keyword evidence="1" id="KW-0472">Membrane</keyword>
<comment type="caution">
    <text evidence="2">The sequence shown here is derived from an EMBL/GenBank/DDBJ whole genome shotgun (WGS) entry which is preliminary data.</text>
</comment>
<evidence type="ECO:0000256" key="1">
    <source>
        <dbReference type="SAM" id="Phobius"/>
    </source>
</evidence>
<dbReference type="Proteomes" id="UP000626109">
    <property type="component" value="Unassembled WGS sequence"/>
</dbReference>
<feature type="non-terminal residue" evidence="2">
    <location>
        <position position="1"/>
    </location>
</feature>
<organism evidence="2 3">
    <name type="scientific">Polarella glacialis</name>
    <name type="common">Dinoflagellate</name>
    <dbReference type="NCBI Taxonomy" id="89957"/>
    <lineage>
        <taxon>Eukaryota</taxon>
        <taxon>Sar</taxon>
        <taxon>Alveolata</taxon>
        <taxon>Dinophyceae</taxon>
        <taxon>Suessiales</taxon>
        <taxon>Suessiaceae</taxon>
        <taxon>Polarella</taxon>
    </lineage>
</organism>
<evidence type="ECO:0000313" key="3">
    <source>
        <dbReference type="Proteomes" id="UP000626109"/>
    </source>
</evidence>
<accession>A0A813HN78</accession>
<name>A0A813HN78_POLGL</name>
<feature type="transmembrane region" description="Helical" evidence="1">
    <location>
        <begin position="99"/>
        <end position="119"/>
    </location>
</feature>
<dbReference type="EMBL" id="CAJNNW010001508">
    <property type="protein sequence ID" value="CAE8638878.1"/>
    <property type="molecule type" value="Genomic_DNA"/>
</dbReference>
<sequence length="143" mass="15446">AMPLLALLSLMDVEFSASVLHGLTRSALLFGLGLLCLQGETRLFYRHHELVQENFGFALKPLGRGSCYLFTGLYCVGARVASVAQASAANAGYSPVYGLAWYTCCFAMLLGGVSSLWAWHGQRRNALLSDQGGPDLDAYYISS</sequence>